<evidence type="ECO:0000256" key="1">
    <source>
        <dbReference type="SAM" id="Phobius"/>
    </source>
</evidence>
<dbReference type="Proteomes" id="UP000297716">
    <property type="component" value="Unassembled WGS sequence"/>
</dbReference>
<feature type="transmembrane region" description="Helical" evidence="1">
    <location>
        <begin position="145"/>
        <end position="172"/>
    </location>
</feature>
<proteinExistence type="predicted"/>
<accession>A0A4Z0Z7K6</accession>
<feature type="transmembrane region" description="Helical" evidence="1">
    <location>
        <begin position="6"/>
        <end position="27"/>
    </location>
</feature>
<dbReference type="AlphaFoldDB" id="A0A4Z0Z7K6"/>
<evidence type="ECO:0000313" key="3">
    <source>
        <dbReference type="Proteomes" id="UP000297716"/>
    </source>
</evidence>
<feature type="transmembrane region" description="Helical" evidence="1">
    <location>
        <begin position="48"/>
        <end position="71"/>
    </location>
</feature>
<evidence type="ECO:0000313" key="2">
    <source>
        <dbReference type="EMBL" id="TGJ85366.1"/>
    </source>
</evidence>
<keyword evidence="1" id="KW-1133">Transmembrane helix</keyword>
<dbReference type="OrthoDB" id="69461at2759"/>
<keyword evidence="1" id="KW-0472">Membrane</keyword>
<dbReference type="PANTHER" id="PTHR39470">
    <property type="entry name" value="CHROMOSOME 10, WHOLE GENOME SHOTGUN SEQUENCE"/>
    <property type="match status" value="1"/>
</dbReference>
<comment type="caution">
    <text evidence="2">The sequence shown here is derived from an EMBL/GenBank/DDBJ whole genome shotgun (WGS) entry which is preliminary data.</text>
</comment>
<gene>
    <name evidence="2" type="ORF">E0Z10_g3406</name>
</gene>
<dbReference type="EMBL" id="SKBN01000047">
    <property type="protein sequence ID" value="TGJ85366.1"/>
    <property type="molecule type" value="Genomic_DNA"/>
</dbReference>
<organism evidence="2 3">
    <name type="scientific">Xylaria hypoxylon</name>
    <dbReference type="NCBI Taxonomy" id="37992"/>
    <lineage>
        <taxon>Eukaryota</taxon>
        <taxon>Fungi</taxon>
        <taxon>Dikarya</taxon>
        <taxon>Ascomycota</taxon>
        <taxon>Pezizomycotina</taxon>
        <taxon>Sordariomycetes</taxon>
        <taxon>Xylariomycetidae</taxon>
        <taxon>Xylariales</taxon>
        <taxon>Xylariaceae</taxon>
        <taxon>Xylaria</taxon>
    </lineage>
</organism>
<feature type="transmembrane region" description="Helical" evidence="1">
    <location>
        <begin position="225"/>
        <end position="244"/>
    </location>
</feature>
<name>A0A4Z0Z7K6_9PEZI</name>
<dbReference type="PANTHER" id="PTHR39470:SF1">
    <property type="entry name" value="CHORISMATE SYNTHASE PROTEIN"/>
    <property type="match status" value="1"/>
</dbReference>
<keyword evidence="1" id="KW-0812">Transmembrane</keyword>
<sequence length="357" mass="39147">MTYTKYSIKALLFLLGPILLPKAIGYYRALRASSKAVNQPIQPLPSSALRAISILCSVALVLFVLALPPFAPENLFSLTSSRLQTPTDVLFARLTSLRPGNALTQSDDVLRAKFVNLESRLLYLQFGPDVVASCPFCFSDEPMAYLYYALPSLLAPHLVSLVVLSLATSATITGNEAARWRPNAAIVSAVIASIDIGNTSIYNYGANARVARPSDLEMFFWTSRALRYGVLGVLNMGIAALIYVSSTNRLFAAPVAPASRVEAVTRRLLAIKSRMSAVGIIKNTSLRDEDLRTRTAAYWTHEGRLMREVMEEREVVEGVNDALANRINIQDISRDAEHYALNMLPEPRPVVPESTVG</sequence>
<protein>
    <submittedName>
        <fullName evidence="2">Uncharacterized protein</fullName>
    </submittedName>
</protein>
<reference evidence="2 3" key="1">
    <citation type="submission" date="2019-03" db="EMBL/GenBank/DDBJ databases">
        <title>Draft genome sequence of Xylaria hypoxylon DSM 108379, a ubiquitous saprotrophic-parasitic fungi on hardwood.</title>
        <authorList>
            <person name="Buettner E."/>
            <person name="Leonhardt S."/>
            <person name="Gebauer A.M."/>
            <person name="Liers C."/>
            <person name="Hofrichter M."/>
            <person name="Kellner H."/>
        </authorList>
    </citation>
    <scope>NUCLEOTIDE SEQUENCE [LARGE SCALE GENOMIC DNA]</scope>
    <source>
        <strain evidence="2 3">DSM 108379</strain>
    </source>
</reference>
<keyword evidence="3" id="KW-1185">Reference proteome</keyword>
<dbReference type="STRING" id="37992.A0A4Z0Z7K6"/>